<evidence type="ECO:0000313" key="2">
    <source>
        <dbReference type="EnsemblMetazoa" id="RPRC010587-PA"/>
    </source>
</evidence>
<dbReference type="Gene3D" id="3.60.10.10">
    <property type="entry name" value="Endonuclease/exonuclease/phosphatase"/>
    <property type="match status" value="1"/>
</dbReference>
<protein>
    <submittedName>
        <fullName evidence="2">Endo/exonuclease/phosphatase domain-containing protein</fullName>
    </submittedName>
</protein>
<dbReference type="InterPro" id="IPR005135">
    <property type="entry name" value="Endo/exonuclease/phosphatase"/>
</dbReference>
<name>T1I2R8_RHOPR</name>
<feature type="domain" description="Endonuclease/exonuclease/phosphatase" evidence="1">
    <location>
        <begin position="97"/>
        <end position="210"/>
    </location>
</feature>
<dbReference type="HOGENOM" id="CLU_593952_0_0_1"/>
<keyword evidence="3" id="KW-1185">Reference proteome</keyword>
<dbReference type="VEuPathDB" id="VectorBase:RPRC010587"/>
<dbReference type="InParanoid" id="T1I2R8"/>
<dbReference type="eggNOG" id="KOG1075">
    <property type="taxonomic scope" value="Eukaryota"/>
</dbReference>
<reference evidence="2" key="1">
    <citation type="submission" date="2015-05" db="UniProtKB">
        <authorList>
            <consortium name="EnsemblMetazoa"/>
        </authorList>
    </citation>
    <scope>IDENTIFICATION</scope>
</reference>
<evidence type="ECO:0000313" key="3">
    <source>
        <dbReference type="Proteomes" id="UP000015103"/>
    </source>
</evidence>
<dbReference type="Pfam" id="PF14529">
    <property type="entry name" value="Exo_endo_phos_2"/>
    <property type="match status" value="1"/>
</dbReference>
<dbReference type="GO" id="GO:0003824">
    <property type="term" value="F:catalytic activity"/>
    <property type="evidence" value="ECO:0007669"/>
    <property type="project" value="InterPro"/>
</dbReference>
<dbReference type="PANTHER" id="PTHR36688:SF2">
    <property type="entry name" value="ENDONUCLEASE_EXONUCLEASE_PHOSPHATASE DOMAIN-CONTAINING PROTEIN"/>
    <property type="match status" value="1"/>
</dbReference>
<organism evidence="2 3">
    <name type="scientific">Rhodnius prolixus</name>
    <name type="common">Triatomid bug</name>
    <dbReference type="NCBI Taxonomy" id="13249"/>
    <lineage>
        <taxon>Eukaryota</taxon>
        <taxon>Metazoa</taxon>
        <taxon>Ecdysozoa</taxon>
        <taxon>Arthropoda</taxon>
        <taxon>Hexapoda</taxon>
        <taxon>Insecta</taxon>
        <taxon>Pterygota</taxon>
        <taxon>Neoptera</taxon>
        <taxon>Paraneoptera</taxon>
        <taxon>Hemiptera</taxon>
        <taxon>Heteroptera</taxon>
        <taxon>Panheteroptera</taxon>
        <taxon>Cimicomorpha</taxon>
        <taxon>Reduviidae</taxon>
        <taxon>Triatominae</taxon>
        <taxon>Rhodnius</taxon>
    </lineage>
</organism>
<dbReference type="SUPFAM" id="SSF56219">
    <property type="entry name" value="DNase I-like"/>
    <property type="match status" value="1"/>
</dbReference>
<sequence length="522" mass="60008">MILQWNCRGFYRNLEELKLLVNRYNPKIVCLQETNFREKDIPKLKGFRAYRRDFLLGNRACGGVVIFVRNDIYCENDVSILSDIQMIHLTVYIPTKITVCNIYLPPAIPVTKGELTRHIRALPAPYVIVGDFNAHHTMWGSTHVSPRGRMLEDILVKENIALINKQEFTHFNSSNGSLSAIDLAFSSPSLLPLLDWTVHRDLCGSDHFPIMISCANQDANLSVVPRWSLKRAQWEKFASMANFRDQEFNNIDEEAEYITKVLVDAAETSIPKTSVTLKKTPAPWWNGECKNAIKNRKKALRQFYNQASEENLAKYKILRSKARRIIKESRKESWRQFVSTISQSTPSSEIWKKIKAIIGVRSTTQIPGLNINGSVKTEDLDKAELFAEAFAKVSGSDKYPNDFLSIKLEEENQAIDFSEEGCNQNYNIPFKMWELERSLSKSKNTSPGPDNVHYKFLQNLTQQNKIYLLRFYNRIWSGRQFPKAWSVAITIPIAKEGKDKSMPESYRPITLSSCLCKTLERM</sequence>
<dbReference type="InterPro" id="IPR036691">
    <property type="entry name" value="Endo/exonu/phosph_ase_sf"/>
</dbReference>
<accession>T1I2R8</accession>
<evidence type="ECO:0000259" key="1">
    <source>
        <dbReference type="Pfam" id="PF14529"/>
    </source>
</evidence>
<dbReference type="OMA" id="CHANDLE"/>
<dbReference type="PANTHER" id="PTHR36688">
    <property type="entry name" value="ENDO/EXONUCLEASE/PHOSPHATASE DOMAIN-CONTAINING PROTEIN"/>
    <property type="match status" value="1"/>
</dbReference>
<dbReference type="EMBL" id="ACPB03023469">
    <property type="status" value="NOT_ANNOTATED_CDS"/>
    <property type="molecule type" value="Genomic_DNA"/>
</dbReference>
<dbReference type="InterPro" id="IPR052560">
    <property type="entry name" value="RdDP_mobile_element"/>
</dbReference>
<dbReference type="AlphaFoldDB" id="T1I2R8"/>
<proteinExistence type="predicted"/>
<dbReference type="EnsemblMetazoa" id="RPRC010587-RA">
    <property type="protein sequence ID" value="RPRC010587-PA"/>
    <property type="gene ID" value="RPRC010587"/>
</dbReference>
<dbReference type="Proteomes" id="UP000015103">
    <property type="component" value="Unassembled WGS sequence"/>
</dbReference>